<dbReference type="InterPro" id="IPR027304">
    <property type="entry name" value="Trigger_fact/SurA_dom_sf"/>
</dbReference>
<dbReference type="InterPro" id="IPR000297">
    <property type="entry name" value="PPIase_PpiC"/>
</dbReference>
<dbReference type="Proteomes" id="UP000318815">
    <property type="component" value="Unassembled WGS sequence"/>
</dbReference>
<evidence type="ECO:0000313" key="9">
    <source>
        <dbReference type="Proteomes" id="UP000318815"/>
    </source>
</evidence>
<dbReference type="PANTHER" id="PTHR47245:SF1">
    <property type="entry name" value="FOLDASE PROTEIN PRSA"/>
    <property type="match status" value="1"/>
</dbReference>
<evidence type="ECO:0000313" key="8">
    <source>
        <dbReference type="EMBL" id="TWW02290.1"/>
    </source>
</evidence>
<evidence type="ECO:0000256" key="1">
    <source>
        <dbReference type="ARBA" id="ARBA00000971"/>
    </source>
</evidence>
<protein>
    <recommendedName>
        <fullName evidence="2">peptidylprolyl isomerase</fullName>
        <ecNumber evidence="2">5.2.1.8</ecNumber>
    </recommendedName>
</protein>
<gene>
    <name evidence="8" type="ORF">FEF09_00330</name>
</gene>
<dbReference type="OrthoDB" id="14196at2"/>
<evidence type="ECO:0000259" key="7">
    <source>
        <dbReference type="PROSITE" id="PS50198"/>
    </source>
</evidence>
<dbReference type="GO" id="GO:0003755">
    <property type="term" value="F:peptidyl-prolyl cis-trans isomerase activity"/>
    <property type="evidence" value="ECO:0007669"/>
    <property type="project" value="UniProtKB-KW"/>
</dbReference>
<evidence type="ECO:0000256" key="2">
    <source>
        <dbReference type="ARBA" id="ARBA00013194"/>
    </source>
</evidence>
<evidence type="ECO:0000256" key="5">
    <source>
        <dbReference type="ARBA" id="ARBA00023235"/>
    </source>
</evidence>
<name>A0A5C6M082_9BACT</name>
<evidence type="ECO:0000256" key="4">
    <source>
        <dbReference type="ARBA" id="ARBA00023110"/>
    </source>
</evidence>
<sequence length="478" mass="54775">MRLIFYWLFLKFTALVNMNRIFALSAGTLLLCQVAVAQQKMVADKIAAIVGDKIILRSDIEGEMVNLSRNNADGSLPPNAPCMIMEQIISQKVMVMQAERDSLPVSESDVDGQIENRIRYFQDVYGSPEKMKEVTGYSIYQLKERFRQPIREGLLAKAMQDKITSSVKVTPSEVKKYFDAIPKDSLQYYESELEIGQIVIQPKATKEMDQYAIDRLLEFKKQVQEKTSDFGRLAILYSEDPGAKENKGVYILNRNDKQWDADFLAASFRLKENEISSPIKSQFGYHLIQCIKRQGDNITVQHILLKPNVTRSDLAEATKLLDSVRTVILNGKMTFSEAVVKYSTLQTAKFDGGMLQNRMNGTSYITIDQLDEPSERDIVLLLDTLKPGGISKPMPFVDDQPNGRNGVRLVYLKTRTQPHRENMNDDYARIQQRTLQLKQQDARDKWLREKIPTYYIHVDDEFRNCTHISQWMGGIAKQ</sequence>
<dbReference type="EC" id="5.2.1.8" evidence="2"/>
<reference evidence="8 9" key="1">
    <citation type="submission" date="2019-08" db="EMBL/GenBank/DDBJ databases">
        <title>Whole genome sequencing of chitin degrading bacteria Chitinophaga pinensis YS16.</title>
        <authorList>
            <person name="Singh R.P."/>
            <person name="Manchanda G."/>
            <person name="Maurya I.K."/>
            <person name="Joshi N.K."/>
            <person name="Srivastava A.K."/>
        </authorList>
    </citation>
    <scope>NUCLEOTIDE SEQUENCE [LARGE SCALE GENOMIC DNA]</scope>
    <source>
        <strain evidence="8 9">YS-16</strain>
    </source>
</reference>
<evidence type="ECO:0000256" key="6">
    <source>
        <dbReference type="PROSITE-ProRule" id="PRU00278"/>
    </source>
</evidence>
<dbReference type="InterPro" id="IPR050245">
    <property type="entry name" value="PrsA_foldase"/>
</dbReference>
<dbReference type="Gene3D" id="1.10.4030.10">
    <property type="entry name" value="Porin chaperone SurA, peptide-binding domain"/>
    <property type="match status" value="1"/>
</dbReference>
<dbReference type="AlphaFoldDB" id="A0A5C6M082"/>
<accession>A0A5C6M082</accession>
<dbReference type="EMBL" id="VOHS01000001">
    <property type="protein sequence ID" value="TWW02290.1"/>
    <property type="molecule type" value="Genomic_DNA"/>
</dbReference>
<dbReference type="SUPFAM" id="SSF54534">
    <property type="entry name" value="FKBP-like"/>
    <property type="match status" value="2"/>
</dbReference>
<dbReference type="PROSITE" id="PS50198">
    <property type="entry name" value="PPIC_PPIASE_2"/>
    <property type="match status" value="1"/>
</dbReference>
<feature type="domain" description="PpiC" evidence="7">
    <location>
        <begin position="190"/>
        <end position="292"/>
    </location>
</feature>
<dbReference type="InterPro" id="IPR046357">
    <property type="entry name" value="PPIase_dom_sf"/>
</dbReference>
<proteinExistence type="predicted"/>
<dbReference type="Gene3D" id="3.10.50.40">
    <property type="match status" value="2"/>
</dbReference>
<keyword evidence="4 6" id="KW-0697">Rotamase</keyword>
<keyword evidence="9" id="KW-1185">Reference proteome</keyword>
<keyword evidence="5 6" id="KW-0413">Isomerase</keyword>
<comment type="catalytic activity">
    <reaction evidence="1">
        <text>[protein]-peptidylproline (omega=180) = [protein]-peptidylproline (omega=0)</text>
        <dbReference type="Rhea" id="RHEA:16237"/>
        <dbReference type="Rhea" id="RHEA-COMP:10747"/>
        <dbReference type="Rhea" id="RHEA-COMP:10748"/>
        <dbReference type="ChEBI" id="CHEBI:83833"/>
        <dbReference type="ChEBI" id="CHEBI:83834"/>
        <dbReference type="EC" id="5.2.1.8"/>
    </reaction>
</comment>
<dbReference type="SUPFAM" id="SSF109998">
    <property type="entry name" value="Triger factor/SurA peptide-binding domain-like"/>
    <property type="match status" value="1"/>
</dbReference>
<evidence type="ECO:0000256" key="3">
    <source>
        <dbReference type="ARBA" id="ARBA00022729"/>
    </source>
</evidence>
<dbReference type="PANTHER" id="PTHR47245">
    <property type="entry name" value="PEPTIDYLPROLYL ISOMERASE"/>
    <property type="match status" value="1"/>
</dbReference>
<dbReference type="Pfam" id="PF00639">
    <property type="entry name" value="Rotamase"/>
    <property type="match status" value="2"/>
</dbReference>
<comment type="caution">
    <text evidence="8">The sequence shown here is derived from an EMBL/GenBank/DDBJ whole genome shotgun (WGS) entry which is preliminary data.</text>
</comment>
<organism evidence="8 9">
    <name type="scientific">Chitinophaga pinensis</name>
    <dbReference type="NCBI Taxonomy" id="79329"/>
    <lineage>
        <taxon>Bacteria</taxon>
        <taxon>Pseudomonadati</taxon>
        <taxon>Bacteroidota</taxon>
        <taxon>Chitinophagia</taxon>
        <taxon>Chitinophagales</taxon>
        <taxon>Chitinophagaceae</taxon>
        <taxon>Chitinophaga</taxon>
    </lineage>
</organism>
<keyword evidence="3" id="KW-0732">Signal</keyword>